<evidence type="ECO:0000259" key="1">
    <source>
        <dbReference type="Pfam" id="PF06172"/>
    </source>
</evidence>
<gene>
    <name evidence="2" type="ORF">H7965_10460</name>
</gene>
<dbReference type="Gene3D" id="2.60.120.10">
    <property type="entry name" value="Jelly Rolls"/>
    <property type="match status" value="1"/>
</dbReference>
<dbReference type="CDD" id="cd06121">
    <property type="entry name" value="cupin_YML079wp"/>
    <property type="match status" value="1"/>
</dbReference>
<dbReference type="InterPro" id="IPR039935">
    <property type="entry name" value="YML079W-like"/>
</dbReference>
<comment type="caution">
    <text evidence="2">The sequence shown here is derived from an EMBL/GenBank/DDBJ whole genome shotgun (WGS) entry which is preliminary data.</text>
</comment>
<dbReference type="EMBL" id="JACOMF010000009">
    <property type="protein sequence ID" value="MBC4015748.1"/>
    <property type="molecule type" value="Genomic_DNA"/>
</dbReference>
<accession>A0A9X0UDM3</accession>
<keyword evidence="3" id="KW-1185">Reference proteome</keyword>
<dbReference type="PANTHER" id="PTHR33387:SF3">
    <property type="entry name" value="DUF985 DOMAIN-CONTAINING PROTEIN"/>
    <property type="match status" value="1"/>
</dbReference>
<dbReference type="AlphaFoldDB" id="A0A9X0UDM3"/>
<evidence type="ECO:0000313" key="2">
    <source>
        <dbReference type="EMBL" id="MBC4015748.1"/>
    </source>
</evidence>
<dbReference type="Proteomes" id="UP000600101">
    <property type="component" value="Unassembled WGS sequence"/>
</dbReference>
<sequence>MNLRDPGLDAAALIAALGLRPHPEGGHYRELWRDAPANGGRGAGTAIYFLLAAGERSHWHRVDAAEAWHWYGGSGLELSLSPDGRAMETRRLGPDLGAGEQPFALVPAGVWQAARPLGAWVLVGCTVSPAFEFAGFELAPPGRLLDPARAEARPLPPP</sequence>
<evidence type="ECO:0000313" key="3">
    <source>
        <dbReference type="Proteomes" id="UP000600101"/>
    </source>
</evidence>
<dbReference type="PANTHER" id="PTHR33387">
    <property type="entry name" value="RMLC-LIKE JELLY ROLL FOLD PROTEIN"/>
    <property type="match status" value="1"/>
</dbReference>
<organism evidence="2 3">
    <name type="scientific">Siccirubricoccus deserti</name>
    <dbReference type="NCBI Taxonomy" id="2013562"/>
    <lineage>
        <taxon>Bacteria</taxon>
        <taxon>Pseudomonadati</taxon>
        <taxon>Pseudomonadota</taxon>
        <taxon>Alphaproteobacteria</taxon>
        <taxon>Acetobacterales</taxon>
        <taxon>Roseomonadaceae</taxon>
        <taxon>Siccirubricoccus</taxon>
    </lineage>
</organism>
<dbReference type="InterPro" id="IPR014710">
    <property type="entry name" value="RmlC-like_jellyroll"/>
</dbReference>
<protein>
    <submittedName>
        <fullName evidence="2">Cupin domain-containing protein</fullName>
    </submittedName>
</protein>
<dbReference type="SUPFAM" id="SSF51182">
    <property type="entry name" value="RmlC-like cupins"/>
    <property type="match status" value="1"/>
</dbReference>
<proteinExistence type="predicted"/>
<dbReference type="InterPro" id="IPR009327">
    <property type="entry name" value="Cupin_DUF985"/>
</dbReference>
<dbReference type="RefSeq" id="WP_186770563.1">
    <property type="nucleotide sequence ID" value="NZ_JACOMF010000009.1"/>
</dbReference>
<feature type="domain" description="DUF985" evidence="1">
    <location>
        <begin position="12"/>
        <end position="139"/>
    </location>
</feature>
<dbReference type="InterPro" id="IPR011051">
    <property type="entry name" value="RmlC_Cupin_sf"/>
</dbReference>
<reference evidence="2" key="1">
    <citation type="submission" date="2020-08" db="EMBL/GenBank/DDBJ databases">
        <authorList>
            <person name="Hu Y."/>
            <person name="Nguyen S.V."/>
            <person name="Li F."/>
            <person name="Fanning S."/>
        </authorList>
    </citation>
    <scope>NUCLEOTIDE SEQUENCE</scope>
    <source>
        <strain evidence="2">SYSU D8009</strain>
    </source>
</reference>
<dbReference type="Pfam" id="PF06172">
    <property type="entry name" value="Cupin_5"/>
    <property type="match status" value="1"/>
</dbReference>
<name>A0A9X0UDM3_9PROT</name>